<name>A0A6A4Q208_LUPAL</name>
<dbReference type="EMBL" id="WOCE01000008">
    <property type="protein sequence ID" value="KAE9608125.1"/>
    <property type="molecule type" value="Genomic_DNA"/>
</dbReference>
<gene>
    <name evidence="1" type="ORF">Lalb_Chr08g0232181</name>
</gene>
<reference evidence="2" key="1">
    <citation type="journal article" date="2020" name="Nat. Commun.">
        <title>Genome sequence of the cluster root forming white lupin.</title>
        <authorList>
            <person name="Hufnagel B."/>
            <person name="Marques A."/>
            <person name="Soriano A."/>
            <person name="Marques L."/>
            <person name="Divol F."/>
            <person name="Doumas P."/>
            <person name="Sallet E."/>
            <person name="Mancinotti D."/>
            <person name="Carrere S."/>
            <person name="Marande W."/>
            <person name="Arribat S."/>
            <person name="Keller J."/>
            <person name="Huneau C."/>
            <person name="Blein T."/>
            <person name="Aime D."/>
            <person name="Laguerre M."/>
            <person name="Taylor J."/>
            <person name="Schubert V."/>
            <person name="Nelson M."/>
            <person name="Geu-Flores F."/>
            <person name="Crespi M."/>
            <person name="Gallardo-Guerrero K."/>
            <person name="Delaux P.-M."/>
            <person name="Salse J."/>
            <person name="Berges H."/>
            <person name="Guyot R."/>
            <person name="Gouzy J."/>
            <person name="Peret B."/>
        </authorList>
    </citation>
    <scope>NUCLEOTIDE SEQUENCE [LARGE SCALE GENOMIC DNA]</scope>
    <source>
        <strain evidence="2">cv. Amiga</strain>
    </source>
</reference>
<accession>A0A6A4Q208</accession>
<dbReference type="OrthoDB" id="1430618at2759"/>
<evidence type="ECO:0000313" key="2">
    <source>
        <dbReference type="Proteomes" id="UP000447434"/>
    </source>
</evidence>
<protein>
    <submittedName>
        <fullName evidence="1">Uncharacterized protein</fullName>
    </submittedName>
</protein>
<comment type="caution">
    <text evidence="1">The sequence shown here is derived from an EMBL/GenBank/DDBJ whole genome shotgun (WGS) entry which is preliminary data.</text>
</comment>
<dbReference type="Proteomes" id="UP000447434">
    <property type="component" value="Chromosome 8"/>
</dbReference>
<dbReference type="AlphaFoldDB" id="A0A6A4Q208"/>
<sequence length="58" mass="6548">MAPFIFLLVEEGFVGLVRKTKSTSLFEGYKVGKSSVEINDLQFVDDTIFAYTPKENNI</sequence>
<keyword evidence="2" id="KW-1185">Reference proteome</keyword>
<organism evidence="1 2">
    <name type="scientific">Lupinus albus</name>
    <name type="common">White lupine</name>
    <name type="synonym">Lupinus termis</name>
    <dbReference type="NCBI Taxonomy" id="3870"/>
    <lineage>
        <taxon>Eukaryota</taxon>
        <taxon>Viridiplantae</taxon>
        <taxon>Streptophyta</taxon>
        <taxon>Embryophyta</taxon>
        <taxon>Tracheophyta</taxon>
        <taxon>Spermatophyta</taxon>
        <taxon>Magnoliopsida</taxon>
        <taxon>eudicotyledons</taxon>
        <taxon>Gunneridae</taxon>
        <taxon>Pentapetalae</taxon>
        <taxon>rosids</taxon>
        <taxon>fabids</taxon>
        <taxon>Fabales</taxon>
        <taxon>Fabaceae</taxon>
        <taxon>Papilionoideae</taxon>
        <taxon>50 kb inversion clade</taxon>
        <taxon>genistoids sensu lato</taxon>
        <taxon>core genistoids</taxon>
        <taxon>Genisteae</taxon>
        <taxon>Lupinus</taxon>
    </lineage>
</organism>
<evidence type="ECO:0000313" key="1">
    <source>
        <dbReference type="EMBL" id="KAE9608125.1"/>
    </source>
</evidence>
<proteinExistence type="predicted"/>